<dbReference type="InterPro" id="IPR029058">
    <property type="entry name" value="AB_hydrolase_fold"/>
</dbReference>
<evidence type="ECO:0000256" key="1">
    <source>
        <dbReference type="SAM" id="SignalP"/>
    </source>
</evidence>
<feature type="signal peptide" evidence="1">
    <location>
        <begin position="1"/>
        <end position="20"/>
    </location>
</feature>
<dbReference type="Proteomes" id="UP000238954">
    <property type="component" value="Chromosome"/>
</dbReference>
<name>A0A2S8B0G1_9SPHN</name>
<protein>
    <recommendedName>
        <fullName evidence="2">Peptidase S9 prolyl oligopeptidase catalytic domain-containing protein</fullName>
    </recommendedName>
</protein>
<proteinExistence type="predicted"/>
<dbReference type="OrthoDB" id="100212at2"/>
<keyword evidence="4" id="KW-1185">Reference proteome</keyword>
<evidence type="ECO:0000313" key="4">
    <source>
        <dbReference type="Proteomes" id="UP000238954"/>
    </source>
</evidence>
<dbReference type="Pfam" id="PF00326">
    <property type="entry name" value="Peptidase_S9"/>
    <property type="match status" value="1"/>
</dbReference>
<dbReference type="Gene3D" id="3.40.50.1820">
    <property type="entry name" value="alpha/beta hydrolase"/>
    <property type="match status" value="1"/>
</dbReference>
<feature type="domain" description="Peptidase S9 prolyl oligopeptidase catalytic" evidence="2">
    <location>
        <begin position="454"/>
        <end position="613"/>
    </location>
</feature>
<dbReference type="NCBIfam" id="NF033523">
    <property type="entry name" value="lasso_peptidase"/>
    <property type="match status" value="1"/>
</dbReference>
<dbReference type="RefSeq" id="WP_105999307.1">
    <property type="nucleotide sequence ID" value="NZ_CM009578.1"/>
</dbReference>
<dbReference type="AlphaFoldDB" id="A0A2S8B0G1"/>
<accession>A0A2S8B0G1</accession>
<dbReference type="EMBL" id="PHFW01000003">
    <property type="protein sequence ID" value="PQM25885.1"/>
    <property type="molecule type" value="Genomic_DNA"/>
</dbReference>
<sequence length="656" mass="71026">MVKKLVWAASLLAAASPALAQTSPRELVEMTDFSGLAASPDGRWLLYRRERPSTVSGRIETGWYIVAGDGTSPPRFLGDGGPASWNGTGLVEPGAAQWAPDSERFYVRAMIRGAAGLWEGRPDGAFAPYLIGDADIERFAVSAAGSLIYETGPSRAAIERAEEAERDDGILVDGRVDLAQTLFRGAIIAGRPASQRLNGDWFDREALLAKMPRRVQARLIATGEDRLATAEEAALLTAAQSALPQAAEHAAVAQSICATAARCDSDSGTRLWTHVALGDGRFGLMTRDRRIRQNALLWDPAIGLRPLLTTEGLLGGGGENAPCAGTRAALFCVAESAATPPHLLRIALADGATQILDKPNDVPDRDDLLTEAVEWRVGGSRASGWLVRPKIPGRLPLFITYYRCAGYLRGGLGNEWPLRALARSGIAALCINQLPTSNATGEARYDLGLAAVRAAIAELDRRGFADPGRVGMGGLSFGSEVAMWAATHSKLLKAVSIASVQAEPAYYWFNAGIGRDFFRQNLEKVWGLGPPDTDLADWRRRSPSLQVDRIDAPVLMQLPEQEARQSPELQARLTAAGKGELHVFPFAPHIKVEPRQKRAVYQRNLDWFRYWLQGDIDPDPNKADQYARWARLAGTRPKPSIDAIQSSISASSSNRK</sequence>
<comment type="caution">
    <text evidence="3">The sequence shown here is derived from an EMBL/GenBank/DDBJ whole genome shotgun (WGS) entry which is preliminary data.</text>
</comment>
<dbReference type="GO" id="GO:0008236">
    <property type="term" value="F:serine-type peptidase activity"/>
    <property type="evidence" value="ECO:0007669"/>
    <property type="project" value="InterPro"/>
</dbReference>
<evidence type="ECO:0000313" key="3">
    <source>
        <dbReference type="EMBL" id="PQM25885.1"/>
    </source>
</evidence>
<feature type="chain" id="PRO_5015512412" description="Peptidase S9 prolyl oligopeptidase catalytic domain-containing protein" evidence="1">
    <location>
        <begin position="21"/>
        <end position="656"/>
    </location>
</feature>
<dbReference type="GO" id="GO:0006508">
    <property type="term" value="P:proteolysis"/>
    <property type="evidence" value="ECO:0007669"/>
    <property type="project" value="InterPro"/>
</dbReference>
<dbReference type="InterPro" id="IPR053536">
    <property type="entry name" value="Lasso_peptide_isopeptidase"/>
</dbReference>
<gene>
    <name evidence="3" type="ORF">CVO77_12270</name>
</gene>
<dbReference type="InterPro" id="IPR001375">
    <property type="entry name" value="Peptidase_S9_cat"/>
</dbReference>
<reference evidence="4" key="1">
    <citation type="submission" date="2017-11" db="EMBL/GenBank/DDBJ databases">
        <title>The complete genome sequence of Sphingopyxis pomeranensis sp. nov. strain WS5A3p.</title>
        <authorList>
            <person name="Kaminski M.A."/>
        </authorList>
    </citation>
    <scope>NUCLEOTIDE SEQUENCE [LARGE SCALE GENOMIC DNA]</scope>
    <source>
        <strain evidence="4">WS5A3p</strain>
    </source>
</reference>
<dbReference type="SUPFAM" id="SSF53474">
    <property type="entry name" value="alpha/beta-Hydrolases"/>
    <property type="match status" value="1"/>
</dbReference>
<evidence type="ECO:0000259" key="2">
    <source>
        <dbReference type="Pfam" id="PF00326"/>
    </source>
</evidence>
<keyword evidence="1" id="KW-0732">Signal</keyword>
<organism evidence="3 4">
    <name type="scientific">Sphingopyxis lindanitolerans</name>
    <dbReference type="NCBI Taxonomy" id="2054227"/>
    <lineage>
        <taxon>Bacteria</taxon>
        <taxon>Pseudomonadati</taxon>
        <taxon>Pseudomonadota</taxon>
        <taxon>Alphaproteobacteria</taxon>
        <taxon>Sphingomonadales</taxon>
        <taxon>Sphingomonadaceae</taxon>
        <taxon>Sphingopyxis</taxon>
    </lineage>
</organism>